<dbReference type="InterPro" id="IPR055438">
    <property type="entry name" value="AstE_AspA_cat"/>
</dbReference>
<dbReference type="PANTHER" id="PTHR37326:SF2">
    <property type="entry name" value="SUCCINYLGLUTAMATE DESUCCINYLASE_ASPARTOACYLASE FAMILY PROTEIN"/>
    <property type="match status" value="1"/>
</dbReference>
<dbReference type="Pfam" id="PF24827">
    <property type="entry name" value="AstE_AspA_cat"/>
    <property type="match status" value="1"/>
</dbReference>
<protein>
    <submittedName>
        <fullName evidence="7">Succinylglutamate desuccinylase/aspartoacylase</fullName>
    </submittedName>
</protein>
<dbReference type="GO" id="GO:0016811">
    <property type="term" value="F:hydrolase activity, acting on carbon-nitrogen (but not peptide) bonds, in linear amides"/>
    <property type="evidence" value="ECO:0007669"/>
    <property type="project" value="InterPro"/>
</dbReference>
<accession>A0A0N8H3N1</accession>
<feature type="domain" description="Succinylglutamate desuccinylase/Aspartoacylase catalytic" evidence="6">
    <location>
        <begin position="55"/>
        <end position="234"/>
    </location>
</feature>
<evidence type="ECO:0000256" key="4">
    <source>
        <dbReference type="ARBA" id="ARBA00022833"/>
    </source>
</evidence>
<dbReference type="STRING" id="1300341.I595_3015"/>
<dbReference type="InterPro" id="IPR043795">
    <property type="entry name" value="N-alpha-Ac-DABA-like"/>
</dbReference>
<keyword evidence="3" id="KW-0378">Hydrolase</keyword>
<dbReference type="GO" id="GO:0016788">
    <property type="term" value="F:hydrolase activity, acting on ester bonds"/>
    <property type="evidence" value="ECO:0007669"/>
    <property type="project" value="InterPro"/>
</dbReference>
<evidence type="ECO:0000256" key="3">
    <source>
        <dbReference type="ARBA" id="ARBA00022801"/>
    </source>
</evidence>
<dbReference type="PANTHER" id="PTHR37326">
    <property type="entry name" value="BLL3975 PROTEIN"/>
    <property type="match status" value="1"/>
</dbReference>
<sequence>MLKKMLEKNEENKILHIGGKEIAPGEQKLVSIEISRLPTGTLIDIPVHVFNGKAAGPTVLVQAGLHGDEINGVETLRRMLEQRLFQINSGAVIVVPILNVFGFIHFSRDVPDGKDVNRSFPGNKNGSLASRMAYHYLHEILPQIDVGIDLHTGGGQRHNYPQVRFTAEDAMSKELAEVFAAPLFFASTLIRGSFRKAAFDMGKPIIVYEAGESMRFDEFAIAIAMEGVGRVLQYLNMLPETKPVAPKSAILLEKRRWVRASRAGMFIPKVDNGSAIKKGQLMGWVTDTFAKRSKKINAPMDGYVFCVNHQAVVNQGDALFHVGQIV</sequence>
<reference evidence="7 8" key="1">
    <citation type="submission" date="2015-09" db="EMBL/GenBank/DDBJ databases">
        <title>Genome sequence of the marine flavobacterium Croceitalea dokdonensis DOKDO 023 that contains proton- and sodium-pumping rhodopsins.</title>
        <authorList>
            <person name="Kwon S.-K."/>
            <person name="Lee H.K."/>
            <person name="Kwak M.-J."/>
            <person name="Kim J.F."/>
        </authorList>
    </citation>
    <scope>NUCLEOTIDE SEQUENCE [LARGE SCALE GENOMIC DNA]</scope>
    <source>
        <strain evidence="7 8">DOKDO 023</strain>
    </source>
</reference>
<dbReference type="PATRIC" id="fig|1300341.3.peg.3166"/>
<keyword evidence="5" id="KW-0472">Membrane</keyword>
<evidence type="ECO:0000256" key="2">
    <source>
        <dbReference type="ARBA" id="ARBA00022723"/>
    </source>
</evidence>
<dbReference type="InterPro" id="IPR053138">
    <property type="entry name" value="N-alpha-Ac-DABA_deacetylase"/>
</dbReference>
<proteinExistence type="predicted"/>
<gene>
    <name evidence="7" type="ORF">I595_3015</name>
</gene>
<comment type="cofactor">
    <cofactor evidence="1">
        <name>Zn(2+)</name>
        <dbReference type="ChEBI" id="CHEBI:29105"/>
    </cofactor>
</comment>
<keyword evidence="2" id="KW-0479">Metal-binding</keyword>
<evidence type="ECO:0000259" key="6">
    <source>
        <dbReference type="Pfam" id="PF24827"/>
    </source>
</evidence>
<evidence type="ECO:0000256" key="5">
    <source>
        <dbReference type="SAM" id="Phobius"/>
    </source>
</evidence>
<evidence type="ECO:0000313" key="7">
    <source>
        <dbReference type="EMBL" id="KPM31036.1"/>
    </source>
</evidence>
<dbReference type="Proteomes" id="UP000050280">
    <property type="component" value="Unassembled WGS sequence"/>
</dbReference>
<dbReference type="SUPFAM" id="SSF53187">
    <property type="entry name" value="Zn-dependent exopeptidases"/>
    <property type="match status" value="1"/>
</dbReference>
<keyword evidence="4" id="KW-0862">Zinc</keyword>
<dbReference type="AlphaFoldDB" id="A0A0N8H3N1"/>
<feature type="transmembrane region" description="Helical" evidence="5">
    <location>
        <begin position="87"/>
        <end position="106"/>
    </location>
</feature>
<keyword evidence="5" id="KW-1133">Transmembrane helix</keyword>
<dbReference type="PIRSF" id="PIRSF039012">
    <property type="entry name" value="ASP"/>
    <property type="match status" value="1"/>
</dbReference>
<evidence type="ECO:0000256" key="1">
    <source>
        <dbReference type="ARBA" id="ARBA00001947"/>
    </source>
</evidence>
<dbReference type="GO" id="GO:0046872">
    <property type="term" value="F:metal ion binding"/>
    <property type="evidence" value="ECO:0007669"/>
    <property type="project" value="UniProtKB-KW"/>
</dbReference>
<name>A0A0N8H3N1_9FLAO</name>
<keyword evidence="5" id="KW-0812">Transmembrane</keyword>
<comment type="caution">
    <text evidence="7">The sequence shown here is derived from an EMBL/GenBank/DDBJ whole genome shotgun (WGS) entry which is preliminary data.</text>
</comment>
<evidence type="ECO:0000313" key="8">
    <source>
        <dbReference type="Proteomes" id="UP000050280"/>
    </source>
</evidence>
<dbReference type="CDD" id="cd06251">
    <property type="entry name" value="M14_ASTE_ASPA-like"/>
    <property type="match status" value="1"/>
</dbReference>
<dbReference type="Gene3D" id="3.40.630.10">
    <property type="entry name" value="Zn peptidases"/>
    <property type="match status" value="1"/>
</dbReference>
<organism evidence="7 8">
    <name type="scientific">Croceitalea dokdonensis DOKDO 023</name>
    <dbReference type="NCBI Taxonomy" id="1300341"/>
    <lineage>
        <taxon>Bacteria</taxon>
        <taxon>Pseudomonadati</taxon>
        <taxon>Bacteroidota</taxon>
        <taxon>Flavobacteriia</taxon>
        <taxon>Flavobacteriales</taxon>
        <taxon>Flavobacteriaceae</taxon>
        <taxon>Croceitalea</taxon>
    </lineage>
</organism>
<dbReference type="EMBL" id="LDJX01000006">
    <property type="protein sequence ID" value="KPM31036.1"/>
    <property type="molecule type" value="Genomic_DNA"/>
</dbReference>
<keyword evidence="8" id="KW-1185">Reference proteome</keyword>